<feature type="transmembrane region" description="Helical" evidence="6">
    <location>
        <begin position="140"/>
        <end position="159"/>
    </location>
</feature>
<accession>A0ABT0X5G0</accession>
<evidence type="ECO:0000256" key="4">
    <source>
        <dbReference type="ARBA" id="ARBA00023136"/>
    </source>
</evidence>
<dbReference type="Proteomes" id="UP001167160">
    <property type="component" value="Unassembled WGS sequence"/>
</dbReference>
<feature type="transmembrane region" description="Helical" evidence="6">
    <location>
        <begin position="271"/>
        <end position="289"/>
    </location>
</feature>
<proteinExistence type="predicted"/>
<feature type="region of interest" description="Disordered" evidence="5">
    <location>
        <begin position="1"/>
        <end position="111"/>
    </location>
</feature>
<keyword evidence="3 6" id="KW-1133">Transmembrane helix</keyword>
<keyword evidence="2 6" id="KW-0812">Transmembrane</keyword>
<comment type="subcellular location">
    <subcellularLocation>
        <location evidence="1">Membrane</location>
        <topology evidence="1">Multi-pass membrane protein</topology>
    </subcellularLocation>
</comment>
<comment type="caution">
    <text evidence="8">The sequence shown here is derived from an EMBL/GenBank/DDBJ whole genome shotgun (WGS) entry which is preliminary data.</text>
</comment>
<dbReference type="RefSeq" id="WP_251413070.1">
    <property type="nucleotide sequence ID" value="NZ_JAMQGM010000021.1"/>
</dbReference>
<dbReference type="Pfam" id="PF04893">
    <property type="entry name" value="Yip1"/>
    <property type="match status" value="1"/>
</dbReference>
<dbReference type="InterPro" id="IPR006977">
    <property type="entry name" value="Yip1_dom"/>
</dbReference>
<keyword evidence="4 6" id="KW-0472">Membrane</keyword>
<dbReference type="EMBL" id="JAMQGM010000021">
    <property type="protein sequence ID" value="MCM2577779.1"/>
    <property type="molecule type" value="Genomic_DNA"/>
</dbReference>
<reference evidence="8" key="1">
    <citation type="journal article" date="2023" name="Int. J. Syst. Evol. Microbiol.">
        <title>Streptomyces meridianus sp. nov. isolated from brackish water of the Tagus estuary in Alcochete, Portugal.</title>
        <authorList>
            <person name="Santos J.D.N."/>
            <person name="Klimek D."/>
            <person name="Calusinska M."/>
            <person name="Lobo Da Cunha A."/>
            <person name="Catita J."/>
            <person name="Goncalves H."/>
            <person name="Gonzalez I."/>
            <person name="Reyes F."/>
            <person name="Lage O.M."/>
        </authorList>
    </citation>
    <scope>NUCLEOTIDE SEQUENCE</scope>
    <source>
        <strain evidence="8">MTZ3.1</strain>
    </source>
</reference>
<evidence type="ECO:0000256" key="1">
    <source>
        <dbReference type="ARBA" id="ARBA00004141"/>
    </source>
</evidence>
<evidence type="ECO:0000256" key="5">
    <source>
        <dbReference type="SAM" id="MobiDB-lite"/>
    </source>
</evidence>
<feature type="domain" description="Yip1" evidence="7">
    <location>
        <begin position="123"/>
        <end position="285"/>
    </location>
</feature>
<feature type="transmembrane region" description="Helical" evidence="6">
    <location>
        <begin position="240"/>
        <end position="259"/>
    </location>
</feature>
<organism evidence="8 9">
    <name type="scientific">Streptomyces meridianus</name>
    <dbReference type="NCBI Taxonomy" id="2938945"/>
    <lineage>
        <taxon>Bacteria</taxon>
        <taxon>Bacillati</taxon>
        <taxon>Actinomycetota</taxon>
        <taxon>Actinomycetes</taxon>
        <taxon>Kitasatosporales</taxon>
        <taxon>Streptomycetaceae</taxon>
        <taxon>Streptomyces</taxon>
    </lineage>
</organism>
<feature type="transmembrane region" description="Helical" evidence="6">
    <location>
        <begin position="179"/>
        <end position="200"/>
    </location>
</feature>
<name>A0ABT0X5G0_9ACTN</name>
<feature type="compositionally biased region" description="Polar residues" evidence="5">
    <location>
        <begin position="34"/>
        <end position="43"/>
    </location>
</feature>
<protein>
    <submittedName>
        <fullName evidence="8">YIP1 family protein</fullName>
    </submittedName>
</protein>
<evidence type="ECO:0000313" key="8">
    <source>
        <dbReference type="EMBL" id="MCM2577779.1"/>
    </source>
</evidence>
<evidence type="ECO:0000256" key="3">
    <source>
        <dbReference type="ARBA" id="ARBA00022989"/>
    </source>
</evidence>
<evidence type="ECO:0000256" key="2">
    <source>
        <dbReference type="ARBA" id="ARBA00022692"/>
    </source>
</evidence>
<keyword evidence="9" id="KW-1185">Reference proteome</keyword>
<evidence type="ECO:0000259" key="7">
    <source>
        <dbReference type="Pfam" id="PF04893"/>
    </source>
</evidence>
<gene>
    <name evidence="8" type="ORF">M1E25_10490</name>
</gene>
<evidence type="ECO:0000313" key="9">
    <source>
        <dbReference type="Proteomes" id="UP001167160"/>
    </source>
</evidence>
<sequence>MAGFRMGRGRNSRSAQQGPHQGQAPYGSRPAPPYTQQQWQQPRTYGGRPGDEPEYFGGHEHQGPGQRSDLHANTPGHTQAFTIGDGPGGDPYGDHGAHTYQAAGQHPAPMAGPPLHWKDLLRGIVFRPGPTFWRMRDHSVWGPALIVTFVYGLVAVFGLDEAREDVLHSTFSSSVPYVLSTGIAVVICGLLLGVVTNTLARQLGGDGLWQPTVGLSMLIMSLTDAPRLIVAAFLGGDAPLVQVLGWVTWIAAGALFTSMVSKSHDLPWPKALGAASIQLIALLALMKLGTL</sequence>
<evidence type="ECO:0000256" key="6">
    <source>
        <dbReference type="SAM" id="Phobius"/>
    </source>
</evidence>